<dbReference type="InterPro" id="IPR014951">
    <property type="entry name" value="DUF1822"/>
</dbReference>
<comment type="caution">
    <text evidence="1">The sequence shown here is derived from an EMBL/GenBank/DDBJ whole genome shotgun (WGS) entry which is preliminary data.</text>
</comment>
<protein>
    <recommendedName>
        <fullName evidence="3">DUF1822 domain-containing protein</fullName>
    </recommendedName>
</protein>
<reference evidence="1" key="1">
    <citation type="submission" date="2018-12" db="EMBL/GenBank/DDBJ databases">
        <authorList>
            <person name="Will S."/>
            <person name="Neumann-Schaal M."/>
            <person name="Henke P."/>
        </authorList>
    </citation>
    <scope>NUCLEOTIDE SEQUENCE</scope>
    <source>
        <strain evidence="1">PCC 7102</strain>
    </source>
</reference>
<dbReference type="RefSeq" id="WP_127084026.1">
    <property type="nucleotide sequence ID" value="NZ_RSCL01000015.1"/>
</dbReference>
<sequence>MMNNTNTVDALTFTVPLSFEAHSLAQIYSKQQNRADRAKQVYLNTLAIYAVEHYFKCIGFATNWEGSDSRNPIVQKFLDIADLNVRSMGKFECRPVLPGADTLEVPCSAWDERVGYVAVQLTQSLKQATLIGFVPQIADNEGSIPLNQLRAFDEFPEYLNQLKTRSKTLTSSTSPQIVNLEEWLNNIIETSWQTVEEFFSTQTYNMAFRHRGIISEQINPNDTSSLKQFISTLYANQRGNTTQKTYPAHLEPLSALTQLIKSTQDDETRWKAVELLWKINPKHPSAAIRQITDLGMRLAGYSVALMVAILPKLDGKRGILLRVYPMDNQAFLPQNLKLAGFDENGKTLLEVQARSQDNYIQFRFNADPKDKFSVQVSLGEASITEHFSA</sequence>
<organism evidence="1 2">
    <name type="scientific">Dulcicalothrix desertica PCC 7102</name>
    <dbReference type="NCBI Taxonomy" id="232991"/>
    <lineage>
        <taxon>Bacteria</taxon>
        <taxon>Bacillati</taxon>
        <taxon>Cyanobacteriota</taxon>
        <taxon>Cyanophyceae</taxon>
        <taxon>Nostocales</taxon>
        <taxon>Calotrichaceae</taxon>
        <taxon>Dulcicalothrix</taxon>
    </lineage>
</organism>
<name>A0A433V9U7_9CYAN</name>
<dbReference type="AlphaFoldDB" id="A0A433V9U7"/>
<dbReference type="OrthoDB" id="512705at2"/>
<dbReference type="EMBL" id="RSCL01000015">
    <property type="protein sequence ID" value="RUT02847.1"/>
    <property type="molecule type" value="Genomic_DNA"/>
</dbReference>
<dbReference type="Proteomes" id="UP000271624">
    <property type="component" value="Unassembled WGS sequence"/>
</dbReference>
<proteinExistence type="predicted"/>
<evidence type="ECO:0000313" key="1">
    <source>
        <dbReference type="EMBL" id="RUT02847.1"/>
    </source>
</evidence>
<gene>
    <name evidence="1" type="ORF">DSM106972_057670</name>
</gene>
<keyword evidence="2" id="KW-1185">Reference proteome</keyword>
<evidence type="ECO:0000313" key="2">
    <source>
        <dbReference type="Proteomes" id="UP000271624"/>
    </source>
</evidence>
<reference evidence="1" key="2">
    <citation type="journal article" date="2019" name="Genome Biol. Evol.">
        <title>Day and night: Metabolic profiles and evolutionary relationships of six axenic non-marine cyanobacteria.</title>
        <authorList>
            <person name="Will S.E."/>
            <person name="Henke P."/>
            <person name="Boedeker C."/>
            <person name="Huang S."/>
            <person name="Brinkmann H."/>
            <person name="Rohde M."/>
            <person name="Jarek M."/>
            <person name="Friedl T."/>
            <person name="Seufert S."/>
            <person name="Schumacher M."/>
            <person name="Overmann J."/>
            <person name="Neumann-Schaal M."/>
            <person name="Petersen J."/>
        </authorList>
    </citation>
    <scope>NUCLEOTIDE SEQUENCE [LARGE SCALE GENOMIC DNA]</scope>
    <source>
        <strain evidence="1">PCC 7102</strain>
    </source>
</reference>
<dbReference type="Pfam" id="PF08852">
    <property type="entry name" value="DUF1822"/>
    <property type="match status" value="1"/>
</dbReference>
<evidence type="ECO:0008006" key="3">
    <source>
        <dbReference type="Google" id="ProtNLM"/>
    </source>
</evidence>
<accession>A0A433V9U7</accession>